<protein>
    <submittedName>
        <fullName evidence="1">Uncharacterized protein</fullName>
    </submittedName>
</protein>
<reference evidence="1 2" key="1">
    <citation type="journal article" date="2022" name="Genome Biol. Evol.">
        <title>The Spruce Budworm Genome: Reconstructing the Evolutionary History of Antifreeze Proteins.</title>
        <authorList>
            <person name="Beliveau C."/>
            <person name="Gagne P."/>
            <person name="Picq S."/>
            <person name="Vernygora O."/>
            <person name="Keeling C.I."/>
            <person name="Pinkney K."/>
            <person name="Doucet D."/>
            <person name="Wen F."/>
            <person name="Johnston J.S."/>
            <person name="Maaroufi H."/>
            <person name="Boyle B."/>
            <person name="Laroche J."/>
            <person name="Dewar K."/>
            <person name="Juretic N."/>
            <person name="Blackburn G."/>
            <person name="Nisole A."/>
            <person name="Brunet B."/>
            <person name="Brandao M."/>
            <person name="Lumley L."/>
            <person name="Duan J."/>
            <person name="Quan G."/>
            <person name="Lucarotti C.J."/>
            <person name="Roe A.D."/>
            <person name="Sperling F.A.H."/>
            <person name="Levesque R.C."/>
            <person name="Cusson M."/>
        </authorList>
    </citation>
    <scope>NUCLEOTIDE SEQUENCE [LARGE SCALE GENOMIC DNA]</scope>
    <source>
        <strain evidence="1">Glfc:IPQL:Cfum</strain>
    </source>
</reference>
<name>A0ACC0K583_CHOFU</name>
<organism evidence="1 2">
    <name type="scientific">Choristoneura fumiferana</name>
    <name type="common">Spruce budworm moth</name>
    <name type="synonym">Archips fumiferana</name>
    <dbReference type="NCBI Taxonomy" id="7141"/>
    <lineage>
        <taxon>Eukaryota</taxon>
        <taxon>Metazoa</taxon>
        <taxon>Ecdysozoa</taxon>
        <taxon>Arthropoda</taxon>
        <taxon>Hexapoda</taxon>
        <taxon>Insecta</taxon>
        <taxon>Pterygota</taxon>
        <taxon>Neoptera</taxon>
        <taxon>Endopterygota</taxon>
        <taxon>Lepidoptera</taxon>
        <taxon>Glossata</taxon>
        <taxon>Ditrysia</taxon>
        <taxon>Tortricoidea</taxon>
        <taxon>Tortricidae</taxon>
        <taxon>Tortricinae</taxon>
        <taxon>Choristoneura</taxon>
    </lineage>
</organism>
<gene>
    <name evidence="1" type="ORF">MSG28_016016</name>
</gene>
<accession>A0ACC0K583</accession>
<evidence type="ECO:0000313" key="1">
    <source>
        <dbReference type="EMBL" id="KAI8431514.1"/>
    </source>
</evidence>
<comment type="caution">
    <text evidence="1">The sequence shown here is derived from an EMBL/GenBank/DDBJ whole genome shotgun (WGS) entry which is preliminary data.</text>
</comment>
<dbReference type="EMBL" id="CM046130">
    <property type="protein sequence ID" value="KAI8431514.1"/>
    <property type="molecule type" value="Genomic_DNA"/>
</dbReference>
<sequence length="911" mass="104001">MREAVYFVLIYISVNIVEAVKPKSVNLALETVLQFDKKDQSADVEVLNRVQNFLDNIKNVMTSSKSIRRRSNTKDLKFTDFLLEAAEVLNSYDDNDLEDFFAVLDDQSRKYHYKGCKFYELVENNDIRRYMSNKLEQAKDTSAKTMRRYLKDVVQVIATENYRRHAGLVNLVNSLYDGAGDKFDNVVKNLRSYKMRPKESTMSLDDIVSNGVRNLVFDHYSNLNDNARQHLKTEIGNYWLSSQYNGDNHNKDHHDNDNDFQEVLDYKSKLRVIDIPSIFKNRNINDKIKIKGGIGSLLYKKDKRLKSRKPTPKMDIDFIDFKKTTRDKTVATSEEDNTKSDKNEYGFTQGLINEDSNSYELKKPTNRKKSDEAITPTKSSDDESSDGADSTNASGDSKDKKGISIDFSNEKYISTQKKKKTMKRHKKEKIGHITYDVERRIKMKAHDYSDVDSSNKDSKTAENADSNEEVTNPKETVQEDLDEAGILIGGQNIQGMHYRAEFTPKTPKRKGKDIAADNSDDFNRQKSTKKLKDRQKSHHKSLNKTKNKKKTTVSDAAEETTSKASKVKESKDSAFASSDEGITIETFENSKGTENKYSNLRKANKPTTVSNNNVHKRIHNLEKEMEDVKERMKLVLSDKASNNEADVQTNSKGRTTEKEIDGIGEIVQTDAKVKNDETFEIRVYSGSLNNSDTKTTKTITKRDKTTTLEYQTDGETKPSRTTMQKTNDEIKDNRNPMFRSDLAIDNGKNLESNEKYTFIISTKKHHETTKALKEHKTAKTDILNVTTLNSRTDSIFKNSVETVTALGYDEQKNGKDNVISTMADEESKRTTSAKKETEKDNAQTITTVVDLTKHLKDSDTVVVNVKENGENNMKMTENTNEIDDLDFPKIPFFQNDKIDDPLNDVNVDLDI</sequence>
<proteinExistence type="predicted"/>
<evidence type="ECO:0000313" key="2">
    <source>
        <dbReference type="Proteomes" id="UP001064048"/>
    </source>
</evidence>
<keyword evidence="2" id="KW-1185">Reference proteome</keyword>
<dbReference type="Proteomes" id="UP001064048">
    <property type="component" value="Chromosome 30"/>
</dbReference>